<dbReference type="AlphaFoldDB" id="A0A074ZRI0"/>
<evidence type="ECO:0000313" key="2">
    <source>
        <dbReference type="Proteomes" id="UP000054324"/>
    </source>
</evidence>
<evidence type="ECO:0000313" key="1">
    <source>
        <dbReference type="EMBL" id="KER25960.1"/>
    </source>
</evidence>
<organism evidence="1 2">
    <name type="scientific">Opisthorchis viverrini</name>
    <name type="common">Southeast Asian liver fluke</name>
    <dbReference type="NCBI Taxonomy" id="6198"/>
    <lineage>
        <taxon>Eukaryota</taxon>
        <taxon>Metazoa</taxon>
        <taxon>Spiralia</taxon>
        <taxon>Lophotrochozoa</taxon>
        <taxon>Platyhelminthes</taxon>
        <taxon>Trematoda</taxon>
        <taxon>Digenea</taxon>
        <taxon>Opisthorchiida</taxon>
        <taxon>Opisthorchiata</taxon>
        <taxon>Opisthorchiidae</taxon>
        <taxon>Opisthorchis</taxon>
    </lineage>
</organism>
<protein>
    <submittedName>
        <fullName evidence="1">Uncharacterized protein</fullName>
    </submittedName>
</protein>
<proteinExistence type="predicted"/>
<accession>A0A074ZRI0</accession>
<dbReference type="CTD" id="20320890"/>
<reference evidence="1 2" key="1">
    <citation type="submission" date="2013-11" db="EMBL/GenBank/DDBJ databases">
        <title>Opisthorchis viverrini - life in the bile duct.</title>
        <authorList>
            <person name="Young N.D."/>
            <person name="Nagarajan N."/>
            <person name="Lin S.J."/>
            <person name="Korhonen P.K."/>
            <person name="Jex A.R."/>
            <person name="Hall R.S."/>
            <person name="Safavi-Hemami H."/>
            <person name="Kaewkong W."/>
            <person name="Bertrand D."/>
            <person name="Gao S."/>
            <person name="Seet Q."/>
            <person name="Wongkham S."/>
            <person name="Teh B.T."/>
            <person name="Wongkham C."/>
            <person name="Intapan P.M."/>
            <person name="Maleewong W."/>
            <person name="Yang X."/>
            <person name="Hu M."/>
            <person name="Wang Z."/>
            <person name="Hofmann A."/>
            <person name="Sternberg P.W."/>
            <person name="Tan P."/>
            <person name="Wang J."/>
            <person name="Gasser R.B."/>
        </authorList>
    </citation>
    <scope>NUCLEOTIDE SEQUENCE [LARGE SCALE GENOMIC DNA]</scope>
</reference>
<gene>
    <name evidence="1" type="ORF">T265_06711</name>
</gene>
<dbReference type="KEGG" id="ovi:T265_06711"/>
<keyword evidence="2" id="KW-1185">Reference proteome</keyword>
<dbReference type="EMBL" id="KL596761">
    <property type="protein sequence ID" value="KER25960.1"/>
    <property type="molecule type" value="Genomic_DNA"/>
</dbReference>
<dbReference type="Proteomes" id="UP000054324">
    <property type="component" value="Unassembled WGS sequence"/>
</dbReference>
<sequence length="72" mass="8703">MQDTSYSRDEFSKSERYSVLRSHKRAGEEIRPMYVRGHKPNILENTLLDYVYDKCIGFYRAISKWISHFRLI</sequence>
<name>A0A074ZRI0_OPIVI</name>
<dbReference type="GeneID" id="20320890"/>
<dbReference type="RefSeq" id="XP_009170309.1">
    <property type="nucleotide sequence ID" value="XM_009172045.1"/>
</dbReference>